<dbReference type="HOGENOM" id="CLU_2268703_0_0_1"/>
<protein>
    <submittedName>
        <fullName evidence="1">Uncharacterized protein</fullName>
    </submittedName>
</protein>
<name>A0A061GBC1_THECC</name>
<dbReference type="Proteomes" id="UP000026915">
    <property type="component" value="Chromosome 3"/>
</dbReference>
<dbReference type="Gramene" id="EOY24354">
    <property type="protein sequence ID" value="EOY24354"/>
    <property type="gene ID" value="TCM_015977"/>
</dbReference>
<dbReference type="InParanoid" id="A0A061GBC1"/>
<evidence type="ECO:0000313" key="2">
    <source>
        <dbReference type="Proteomes" id="UP000026915"/>
    </source>
</evidence>
<gene>
    <name evidence="1" type="ORF">TCM_015977</name>
</gene>
<evidence type="ECO:0000313" key="1">
    <source>
        <dbReference type="EMBL" id="EOY24354.1"/>
    </source>
</evidence>
<dbReference type="AlphaFoldDB" id="A0A061GBC1"/>
<proteinExistence type="predicted"/>
<dbReference type="EMBL" id="CM001881">
    <property type="protein sequence ID" value="EOY24354.1"/>
    <property type="molecule type" value="Genomic_DNA"/>
</dbReference>
<reference evidence="1 2" key="1">
    <citation type="journal article" date="2013" name="Genome Biol.">
        <title>The genome sequence of the most widely cultivated cacao type and its use to identify candidate genes regulating pod color.</title>
        <authorList>
            <person name="Motamayor J.C."/>
            <person name="Mockaitis K."/>
            <person name="Schmutz J."/>
            <person name="Haiminen N."/>
            <person name="Iii D.L."/>
            <person name="Cornejo O."/>
            <person name="Findley S.D."/>
            <person name="Zheng P."/>
            <person name="Utro F."/>
            <person name="Royaert S."/>
            <person name="Saski C."/>
            <person name="Jenkins J."/>
            <person name="Podicheti R."/>
            <person name="Zhao M."/>
            <person name="Scheffler B.E."/>
            <person name="Stack J.C."/>
            <person name="Feltus F.A."/>
            <person name="Mustiga G.M."/>
            <person name="Amores F."/>
            <person name="Phillips W."/>
            <person name="Marelli J.P."/>
            <person name="May G.D."/>
            <person name="Shapiro H."/>
            <person name="Ma J."/>
            <person name="Bustamante C.D."/>
            <person name="Schnell R.J."/>
            <person name="Main D."/>
            <person name="Gilbert D."/>
            <person name="Parida L."/>
            <person name="Kuhn D.N."/>
        </authorList>
    </citation>
    <scope>NUCLEOTIDE SEQUENCE [LARGE SCALE GENOMIC DNA]</scope>
    <source>
        <strain evidence="2">cv. Matina 1-6</strain>
    </source>
</reference>
<organism evidence="1 2">
    <name type="scientific">Theobroma cacao</name>
    <name type="common">Cacao</name>
    <name type="synonym">Cocoa</name>
    <dbReference type="NCBI Taxonomy" id="3641"/>
    <lineage>
        <taxon>Eukaryota</taxon>
        <taxon>Viridiplantae</taxon>
        <taxon>Streptophyta</taxon>
        <taxon>Embryophyta</taxon>
        <taxon>Tracheophyta</taxon>
        <taxon>Spermatophyta</taxon>
        <taxon>Magnoliopsida</taxon>
        <taxon>eudicotyledons</taxon>
        <taxon>Gunneridae</taxon>
        <taxon>Pentapetalae</taxon>
        <taxon>rosids</taxon>
        <taxon>malvids</taxon>
        <taxon>Malvales</taxon>
        <taxon>Malvaceae</taxon>
        <taxon>Byttnerioideae</taxon>
        <taxon>Theobroma</taxon>
    </lineage>
</organism>
<sequence>MISSSQPCLPSKSWLPCFEEEKVGAVNVLLHSFFRSLTLVEKPIGGFEFVKRDRLMNVLPNGWYTYLNDSMRFGHILSDLRALPSQDSHFDRLMYGNTRITSD</sequence>
<accession>A0A061GBC1</accession>
<keyword evidence="2" id="KW-1185">Reference proteome</keyword>